<accession>Q12XC7</accession>
<reference evidence="3" key="1">
    <citation type="journal article" date="2009" name="ISME J.">
        <title>The genome sequence of the psychrophilic archaeon, Methanococcoides burtonii: the role of genome evolution in cold adaptation.</title>
        <authorList>
            <person name="Allen M.A."/>
            <person name="Lauro F.M."/>
            <person name="Williams T.J."/>
            <person name="Burg D."/>
            <person name="Siddiqui K.S."/>
            <person name="De Francisci D."/>
            <person name="Chong K.W."/>
            <person name="Pilak O."/>
            <person name="Chew H.H."/>
            <person name="De Maere M.Z."/>
            <person name="Ting L."/>
            <person name="Katrib M."/>
            <person name="Ng C."/>
            <person name="Sowers K.R."/>
            <person name="Galperin M.Y."/>
            <person name="Anderson I.J."/>
            <person name="Ivanova N."/>
            <person name="Dalin E."/>
            <person name="Martinez M."/>
            <person name="Lapidus A."/>
            <person name="Hauser L."/>
            <person name="Land M."/>
            <person name="Thomas T."/>
            <person name="Cavicchioli R."/>
        </authorList>
    </citation>
    <scope>NUCLEOTIDE SEQUENCE [LARGE SCALE GENOMIC DNA]</scope>
    <source>
        <strain evidence="3">DSM 6242 / NBRC 107633 / OCM 468 / ACE-M</strain>
    </source>
</reference>
<dbReference type="Pfam" id="PF01208">
    <property type="entry name" value="URO-D"/>
    <property type="match status" value="1"/>
</dbReference>
<keyword evidence="3" id="KW-1185">Reference proteome</keyword>
<keyword evidence="2" id="KW-0489">Methyltransferase</keyword>
<dbReference type="CDD" id="cd03465">
    <property type="entry name" value="URO-D_like"/>
    <property type="match status" value="1"/>
</dbReference>
<dbReference type="InterPro" id="IPR052024">
    <property type="entry name" value="Methanogen_methyltrans"/>
</dbReference>
<dbReference type="HOGENOM" id="CLU_040933_2_0_2"/>
<dbReference type="EMBL" id="CP000300">
    <property type="protein sequence ID" value="ABE51899.1"/>
    <property type="molecule type" value="Genomic_DNA"/>
</dbReference>
<evidence type="ECO:0000313" key="3">
    <source>
        <dbReference type="Proteomes" id="UP000001979"/>
    </source>
</evidence>
<organism evidence="2 3">
    <name type="scientific">Methanococcoides burtonii (strain DSM 6242 / NBRC 107633 / OCM 468 / ACE-M)</name>
    <dbReference type="NCBI Taxonomy" id="259564"/>
    <lineage>
        <taxon>Archaea</taxon>
        <taxon>Methanobacteriati</taxon>
        <taxon>Methanobacteriota</taxon>
        <taxon>Stenosarchaea group</taxon>
        <taxon>Methanomicrobia</taxon>
        <taxon>Methanosarcinales</taxon>
        <taxon>Methanosarcinaceae</taxon>
        <taxon>Methanococcoides</taxon>
    </lineage>
</organism>
<dbReference type="GO" id="GO:0006779">
    <property type="term" value="P:porphyrin-containing compound biosynthetic process"/>
    <property type="evidence" value="ECO:0007669"/>
    <property type="project" value="InterPro"/>
</dbReference>
<protein>
    <submittedName>
        <fullName evidence="2">Methylcobamide:CoM methyltransferase</fullName>
        <ecNumber evidence="2">2.1.1.-</ecNumber>
    </submittedName>
</protein>
<dbReference type="SUPFAM" id="SSF51726">
    <property type="entry name" value="UROD/MetE-like"/>
    <property type="match status" value="1"/>
</dbReference>
<dbReference type="RefSeq" id="WP_011499049.1">
    <property type="nucleotide sequence ID" value="NC_007955.1"/>
</dbReference>
<dbReference type="PANTHER" id="PTHR47099:SF1">
    <property type="entry name" value="METHYLCOBAMIDE:COM METHYLTRANSFERASE MTBA"/>
    <property type="match status" value="1"/>
</dbReference>
<evidence type="ECO:0000313" key="2">
    <source>
        <dbReference type="EMBL" id="ABE51899.1"/>
    </source>
</evidence>
<dbReference type="GO" id="GO:0004853">
    <property type="term" value="F:uroporphyrinogen decarboxylase activity"/>
    <property type="evidence" value="ECO:0007669"/>
    <property type="project" value="InterPro"/>
</dbReference>
<evidence type="ECO:0000259" key="1">
    <source>
        <dbReference type="Pfam" id="PF01208"/>
    </source>
</evidence>
<sequence>MMIKEEMTSMERVLTTLGQEEPDRVPYFLFPNMHGAKELGMSIKEYFSTSENVVEGQLRLREKYGHDCYTPFCYASLEIEAWGGSTIFYEDGPANAGAPFIKNIEDIESLEAPSVWDSPQLLKVLKTTEMLKEHAGEDVPIIGVVISPFSAPPMQLGFSKYFDIMYENRELFDKLMEVNTDFCIEWSNAQIEAGATIICYFDPISSPLLVPKELYKETGYKIEKNVISNLNGPTAVHLASGTALPIIDDIADAGAAVVCTSAMEDLAEVKAACKGRMSVLGNLNGIEMRNWTAETAENKVKEAIDKAAKGGGFILSDNHGEIPYQVPDEVLIAISNAVRKYGNYPIDR</sequence>
<dbReference type="Gene3D" id="3.20.20.210">
    <property type="match status" value="1"/>
</dbReference>
<dbReference type="Proteomes" id="UP000001979">
    <property type="component" value="Chromosome"/>
</dbReference>
<dbReference type="AlphaFoldDB" id="Q12XC7"/>
<keyword evidence="2" id="KW-0808">Transferase</keyword>
<dbReference type="GO" id="GO:0008168">
    <property type="term" value="F:methyltransferase activity"/>
    <property type="evidence" value="ECO:0007669"/>
    <property type="project" value="UniProtKB-KW"/>
</dbReference>
<proteinExistence type="predicted"/>
<dbReference type="InterPro" id="IPR000257">
    <property type="entry name" value="Uroporphyrinogen_deCOase"/>
</dbReference>
<dbReference type="GO" id="GO:0032259">
    <property type="term" value="P:methylation"/>
    <property type="evidence" value="ECO:0007669"/>
    <property type="project" value="UniProtKB-KW"/>
</dbReference>
<feature type="domain" description="Uroporphyrinogen decarboxylase (URO-D)" evidence="1">
    <location>
        <begin position="8"/>
        <end position="341"/>
    </location>
</feature>
<dbReference type="KEGG" id="mbu:Mbur_0957"/>
<dbReference type="STRING" id="259564.Mbur_0957"/>
<dbReference type="InterPro" id="IPR038071">
    <property type="entry name" value="UROD/MetE-like_sf"/>
</dbReference>
<dbReference type="EC" id="2.1.1.-" evidence="2"/>
<name>Q12XC7_METBU</name>
<dbReference type="GeneID" id="3997879"/>
<gene>
    <name evidence="2" type="primary">mtbA</name>
    <name evidence="2" type="ordered locus">Mbur_0957</name>
</gene>
<dbReference type="PANTHER" id="PTHR47099">
    <property type="entry name" value="METHYLCOBAMIDE:COM METHYLTRANSFERASE MTBA"/>
    <property type="match status" value="1"/>
</dbReference>